<name>K2QX54_9HYPH</name>
<dbReference type="CDD" id="cd08234">
    <property type="entry name" value="threonine_DH_like"/>
    <property type="match status" value="1"/>
</dbReference>
<accession>K2QX54</accession>
<dbReference type="InterPro" id="IPR002328">
    <property type="entry name" value="ADH_Zn_CS"/>
</dbReference>
<evidence type="ECO:0000256" key="4">
    <source>
        <dbReference type="RuleBase" id="RU361277"/>
    </source>
</evidence>
<comment type="cofactor">
    <cofactor evidence="4">
        <name>Zn(2+)</name>
        <dbReference type="ChEBI" id="CHEBI:29105"/>
    </cofactor>
</comment>
<dbReference type="eggNOG" id="COG1063">
    <property type="taxonomic scope" value="Bacteria"/>
</dbReference>
<reference evidence="6 7" key="1">
    <citation type="journal article" date="2012" name="J. Bacteriol.">
        <title>Draft Genome Sequence of Agrobacterium albertimagni Strain AOL15.</title>
        <authorList>
            <person name="Trimble W.L."/>
            <person name="Phung le T."/>
            <person name="Meyer F."/>
            <person name="Gilbert J.A."/>
            <person name="Silver S."/>
        </authorList>
    </citation>
    <scope>NUCLEOTIDE SEQUENCE [LARGE SCALE GENOMIC DNA]</scope>
    <source>
        <strain evidence="6 7">AOL15</strain>
    </source>
</reference>
<dbReference type="Pfam" id="PF00107">
    <property type="entry name" value="ADH_zinc_N"/>
    <property type="match status" value="1"/>
</dbReference>
<dbReference type="InterPro" id="IPR036291">
    <property type="entry name" value="NAD(P)-bd_dom_sf"/>
</dbReference>
<comment type="similarity">
    <text evidence="4">Belongs to the zinc-containing alcohol dehydrogenase family.</text>
</comment>
<evidence type="ECO:0000256" key="2">
    <source>
        <dbReference type="ARBA" id="ARBA00022833"/>
    </source>
</evidence>
<dbReference type="GO" id="GO:0016616">
    <property type="term" value="F:oxidoreductase activity, acting on the CH-OH group of donors, NAD or NADP as acceptor"/>
    <property type="evidence" value="ECO:0007669"/>
    <property type="project" value="UniProtKB-ARBA"/>
</dbReference>
<evidence type="ECO:0000256" key="1">
    <source>
        <dbReference type="ARBA" id="ARBA00022723"/>
    </source>
</evidence>
<dbReference type="AlphaFoldDB" id="K2QX54"/>
<dbReference type="PANTHER" id="PTHR43401">
    <property type="entry name" value="L-THREONINE 3-DEHYDROGENASE"/>
    <property type="match status" value="1"/>
</dbReference>
<feature type="domain" description="Enoyl reductase (ER)" evidence="5">
    <location>
        <begin position="64"/>
        <end position="378"/>
    </location>
</feature>
<dbReference type="Gene3D" id="3.40.50.720">
    <property type="entry name" value="NAD(P)-binding Rossmann-like Domain"/>
    <property type="match status" value="1"/>
</dbReference>
<dbReference type="Pfam" id="PF08240">
    <property type="entry name" value="ADH_N"/>
    <property type="match status" value="1"/>
</dbReference>
<dbReference type="Proteomes" id="UP000007123">
    <property type="component" value="Unassembled WGS sequence"/>
</dbReference>
<dbReference type="Gene3D" id="3.90.180.10">
    <property type="entry name" value="Medium-chain alcohol dehydrogenases, catalytic domain"/>
    <property type="match status" value="1"/>
</dbReference>
<dbReference type="EMBL" id="ALJF01000006">
    <property type="protein sequence ID" value="EKF59977.1"/>
    <property type="molecule type" value="Genomic_DNA"/>
</dbReference>
<dbReference type="InterPro" id="IPR013154">
    <property type="entry name" value="ADH-like_N"/>
</dbReference>
<keyword evidence="2 4" id="KW-0862">Zinc</keyword>
<evidence type="ECO:0000313" key="6">
    <source>
        <dbReference type="EMBL" id="EKF59977.1"/>
    </source>
</evidence>
<dbReference type="InterPro" id="IPR011032">
    <property type="entry name" value="GroES-like_sf"/>
</dbReference>
<proteinExistence type="inferred from homology"/>
<dbReference type="InterPro" id="IPR013149">
    <property type="entry name" value="ADH-like_C"/>
</dbReference>
<dbReference type="InterPro" id="IPR020843">
    <property type="entry name" value="ER"/>
</dbReference>
<dbReference type="PANTHER" id="PTHR43401:SF2">
    <property type="entry name" value="L-THREONINE 3-DEHYDROGENASE"/>
    <property type="match status" value="1"/>
</dbReference>
<organism evidence="6 7">
    <name type="scientific">Agrobacterium albertimagni AOL15</name>
    <dbReference type="NCBI Taxonomy" id="1156935"/>
    <lineage>
        <taxon>Bacteria</taxon>
        <taxon>Pseudomonadati</taxon>
        <taxon>Pseudomonadota</taxon>
        <taxon>Alphaproteobacteria</taxon>
        <taxon>Hyphomicrobiales</taxon>
        <taxon>Rhizobiaceae</taxon>
        <taxon>Rhizobium/Agrobacterium group</taxon>
        <taxon>Agrobacterium</taxon>
    </lineage>
</organism>
<keyword evidence="7" id="KW-1185">Reference proteome</keyword>
<evidence type="ECO:0000256" key="3">
    <source>
        <dbReference type="ARBA" id="ARBA00023002"/>
    </source>
</evidence>
<dbReference type="PATRIC" id="fig|1156935.5.peg.1560"/>
<dbReference type="SMART" id="SM00829">
    <property type="entry name" value="PKS_ER"/>
    <property type="match status" value="1"/>
</dbReference>
<sequence length="395" mass="41571">MSLLEHLATTPTAVEAETATLSTTGRQIARNDDLAALLLHANLQGQTVLWEERRMKAMRLEATGQLFTREVEKPEAGPDDLLVRVEACGVCGTDRHLYHGEFPCTPPVTLGHEFSGIVEAVGSAVTGFKLGDRITGDPNIACGRCRHCVNGQVNLCRNLKAIGIHRDGGFADYVVVPHKQAFLLPADLDPMHGAFCEPLACCLHGIDLAEIKAGSSVVVLGGGVIGLLTVQLARLAGAATVILVTRQAARRKLAEELGATASVDPAAGDVVTQISGENGLVPGGVDVVLECAGVGETVIQATKLVRPGGTAVILGVMAQGEKVAIEPFDLLFREVKLVTSFLNPFTHRRAADLIASGKIEVEKLISRKVSLDDAPVVVSNPPQPGEVKVLVVPGL</sequence>
<protein>
    <submittedName>
        <fullName evidence="6">Putative zinc-binding dehydrogenase</fullName>
    </submittedName>
</protein>
<comment type="caution">
    <text evidence="6">The sequence shown here is derived from an EMBL/GenBank/DDBJ whole genome shotgun (WGS) entry which is preliminary data.</text>
</comment>
<dbReference type="InterPro" id="IPR050129">
    <property type="entry name" value="Zn_alcohol_dh"/>
</dbReference>
<keyword evidence="1 4" id="KW-0479">Metal-binding</keyword>
<evidence type="ECO:0000259" key="5">
    <source>
        <dbReference type="SMART" id="SM00829"/>
    </source>
</evidence>
<dbReference type="SUPFAM" id="SSF50129">
    <property type="entry name" value="GroES-like"/>
    <property type="match status" value="1"/>
</dbReference>
<dbReference type="GO" id="GO:0008270">
    <property type="term" value="F:zinc ion binding"/>
    <property type="evidence" value="ECO:0007669"/>
    <property type="project" value="InterPro"/>
</dbReference>
<evidence type="ECO:0000313" key="7">
    <source>
        <dbReference type="Proteomes" id="UP000007123"/>
    </source>
</evidence>
<dbReference type="PROSITE" id="PS00059">
    <property type="entry name" value="ADH_ZINC"/>
    <property type="match status" value="1"/>
</dbReference>
<keyword evidence="3" id="KW-0560">Oxidoreductase</keyword>
<dbReference type="STRING" id="1156935.QWE_07761"/>
<gene>
    <name evidence="6" type="ORF">QWE_07761</name>
</gene>
<dbReference type="SUPFAM" id="SSF51735">
    <property type="entry name" value="NAD(P)-binding Rossmann-fold domains"/>
    <property type="match status" value="1"/>
</dbReference>